<organism evidence="12 13">
    <name type="scientific">Porites lobata</name>
    <dbReference type="NCBI Taxonomy" id="104759"/>
    <lineage>
        <taxon>Eukaryota</taxon>
        <taxon>Metazoa</taxon>
        <taxon>Cnidaria</taxon>
        <taxon>Anthozoa</taxon>
        <taxon>Hexacorallia</taxon>
        <taxon>Scleractinia</taxon>
        <taxon>Fungiina</taxon>
        <taxon>Poritidae</taxon>
        <taxon>Porites</taxon>
    </lineage>
</organism>
<reference evidence="12 13" key="1">
    <citation type="submission" date="2022-05" db="EMBL/GenBank/DDBJ databases">
        <authorList>
            <consortium name="Genoscope - CEA"/>
            <person name="William W."/>
        </authorList>
    </citation>
    <scope>NUCLEOTIDE SEQUENCE [LARGE SCALE GENOMIC DNA]</scope>
</reference>
<evidence type="ECO:0000256" key="2">
    <source>
        <dbReference type="ARBA" id="ARBA00022475"/>
    </source>
</evidence>
<dbReference type="SUPFAM" id="SSF81321">
    <property type="entry name" value="Family A G protein-coupled receptor-like"/>
    <property type="match status" value="1"/>
</dbReference>
<evidence type="ECO:0000256" key="4">
    <source>
        <dbReference type="ARBA" id="ARBA00022989"/>
    </source>
</evidence>
<dbReference type="Pfam" id="PF00001">
    <property type="entry name" value="7tm_1"/>
    <property type="match status" value="1"/>
</dbReference>
<feature type="transmembrane region" description="Helical" evidence="10">
    <location>
        <begin position="85"/>
        <end position="104"/>
    </location>
</feature>
<keyword evidence="13" id="KW-1185">Reference proteome</keyword>
<protein>
    <recommendedName>
        <fullName evidence="11">G-protein coupled receptors family 1 profile domain-containing protein</fullName>
    </recommendedName>
</protein>
<keyword evidence="6 10" id="KW-0472">Membrane</keyword>
<dbReference type="PRINTS" id="PR00237">
    <property type="entry name" value="GPCRRHODOPSN"/>
</dbReference>
<gene>
    <name evidence="12" type="ORF">PLOB_00012559</name>
</gene>
<keyword evidence="5" id="KW-0297">G-protein coupled receptor</keyword>
<feature type="domain" description="G-protein coupled receptors family 1 profile" evidence="11">
    <location>
        <begin position="1"/>
        <end position="137"/>
    </location>
</feature>
<keyword evidence="8" id="KW-0325">Glycoprotein</keyword>
<feature type="transmembrane region" description="Helical" evidence="10">
    <location>
        <begin position="12"/>
        <end position="33"/>
    </location>
</feature>
<dbReference type="PANTHER" id="PTHR24246">
    <property type="entry name" value="OLFACTORY RECEPTOR AND ADENOSINE RECEPTOR"/>
    <property type="match status" value="1"/>
</dbReference>
<dbReference type="InterPro" id="IPR000276">
    <property type="entry name" value="GPCR_Rhodpsn"/>
</dbReference>
<dbReference type="Gene3D" id="1.20.1070.10">
    <property type="entry name" value="Rhodopsin 7-helix transmembrane proteins"/>
    <property type="match status" value="1"/>
</dbReference>
<comment type="subcellular location">
    <subcellularLocation>
        <location evidence="1">Cell membrane</location>
        <topology evidence="1">Multi-pass membrane protein</topology>
    </subcellularLocation>
</comment>
<evidence type="ECO:0000256" key="9">
    <source>
        <dbReference type="ARBA" id="ARBA00023224"/>
    </source>
</evidence>
<evidence type="ECO:0000256" key="3">
    <source>
        <dbReference type="ARBA" id="ARBA00022692"/>
    </source>
</evidence>
<evidence type="ECO:0000256" key="6">
    <source>
        <dbReference type="ARBA" id="ARBA00023136"/>
    </source>
</evidence>
<evidence type="ECO:0000313" key="13">
    <source>
        <dbReference type="Proteomes" id="UP001159405"/>
    </source>
</evidence>
<keyword evidence="2" id="KW-1003">Cell membrane</keyword>
<dbReference type="InterPro" id="IPR017452">
    <property type="entry name" value="GPCR_Rhodpsn_7TM"/>
</dbReference>
<dbReference type="EMBL" id="CALNXK010000017">
    <property type="protein sequence ID" value="CAH3104863.1"/>
    <property type="molecule type" value="Genomic_DNA"/>
</dbReference>
<comment type="caution">
    <text evidence="12">The sequence shown here is derived from an EMBL/GenBank/DDBJ whole genome shotgun (WGS) entry which is preliminary data.</text>
</comment>
<keyword evidence="9" id="KW-0807">Transducer</keyword>
<evidence type="ECO:0000313" key="12">
    <source>
        <dbReference type="EMBL" id="CAH3104863.1"/>
    </source>
</evidence>
<sequence length="137" mass="15308">MMADSSIIARFVYRSMDLFAGLSSIFTLAAISLERLHAIVRPLRHRQLTLRSCAIAIATPWILSSIVTSVPVFPFITYIQTSSVIIISLSTPLLITCVSCCIIWRKQASRIRSGARERKDVHLNKTLLLITAVFVFS</sequence>
<dbReference type="PROSITE" id="PS50262">
    <property type="entry name" value="G_PROTEIN_RECEP_F1_2"/>
    <property type="match status" value="1"/>
</dbReference>
<evidence type="ECO:0000256" key="5">
    <source>
        <dbReference type="ARBA" id="ARBA00023040"/>
    </source>
</evidence>
<evidence type="ECO:0000256" key="7">
    <source>
        <dbReference type="ARBA" id="ARBA00023170"/>
    </source>
</evidence>
<keyword evidence="4 10" id="KW-1133">Transmembrane helix</keyword>
<evidence type="ECO:0000256" key="10">
    <source>
        <dbReference type="SAM" id="Phobius"/>
    </source>
</evidence>
<evidence type="ECO:0000256" key="1">
    <source>
        <dbReference type="ARBA" id="ARBA00004651"/>
    </source>
</evidence>
<feature type="transmembrane region" description="Helical" evidence="10">
    <location>
        <begin position="54"/>
        <end position="79"/>
    </location>
</feature>
<evidence type="ECO:0000259" key="11">
    <source>
        <dbReference type="PROSITE" id="PS50262"/>
    </source>
</evidence>
<accession>A0ABN8NGH2</accession>
<dbReference type="CDD" id="cd00637">
    <property type="entry name" value="7tm_classA_rhodopsin-like"/>
    <property type="match status" value="1"/>
</dbReference>
<name>A0ABN8NGH2_9CNID</name>
<keyword evidence="7" id="KW-0675">Receptor</keyword>
<dbReference type="Proteomes" id="UP001159405">
    <property type="component" value="Unassembled WGS sequence"/>
</dbReference>
<keyword evidence="3 10" id="KW-0812">Transmembrane</keyword>
<proteinExistence type="predicted"/>
<dbReference type="PANTHER" id="PTHR24246:SF27">
    <property type="entry name" value="ADENOSINE RECEPTOR, ISOFORM A"/>
    <property type="match status" value="1"/>
</dbReference>
<evidence type="ECO:0000256" key="8">
    <source>
        <dbReference type="ARBA" id="ARBA00023180"/>
    </source>
</evidence>